<dbReference type="EMBL" id="JAUUTY010000002">
    <property type="protein sequence ID" value="KAK1683193.1"/>
    <property type="molecule type" value="Genomic_DNA"/>
</dbReference>
<dbReference type="InterPro" id="IPR026960">
    <property type="entry name" value="RVT-Znf"/>
</dbReference>
<evidence type="ECO:0000313" key="6">
    <source>
        <dbReference type="Proteomes" id="UP001231189"/>
    </source>
</evidence>
<dbReference type="PANTHER" id="PTHR33116">
    <property type="entry name" value="REVERSE TRANSCRIPTASE ZINC-BINDING DOMAIN-CONTAINING PROTEIN-RELATED-RELATED"/>
    <property type="match status" value="1"/>
</dbReference>
<dbReference type="InterPro" id="IPR036397">
    <property type="entry name" value="RNaseH_sf"/>
</dbReference>
<organism evidence="5 6">
    <name type="scientific">Lolium multiflorum</name>
    <name type="common">Italian ryegrass</name>
    <name type="synonym">Lolium perenne subsp. multiflorum</name>
    <dbReference type="NCBI Taxonomy" id="4521"/>
    <lineage>
        <taxon>Eukaryota</taxon>
        <taxon>Viridiplantae</taxon>
        <taxon>Streptophyta</taxon>
        <taxon>Embryophyta</taxon>
        <taxon>Tracheophyta</taxon>
        <taxon>Spermatophyta</taxon>
        <taxon>Magnoliopsida</taxon>
        <taxon>Liliopsida</taxon>
        <taxon>Poales</taxon>
        <taxon>Poaceae</taxon>
        <taxon>BOP clade</taxon>
        <taxon>Pooideae</taxon>
        <taxon>Poodae</taxon>
        <taxon>Poeae</taxon>
        <taxon>Poeae Chloroplast Group 2 (Poeae type)</taxon>
        <taxon>Loliodinae</taxon>
        <taxon>Loliinae</taxon>
        <taxon>Lolium</taxon>
    </lineage>
</organism>
<feature type="region of interest" description="Disordered" evidence="1">
    <location>
        <begin position="570"/>
        <end position="598"/>
    </location>
</feature>
<comment type="caution">
    <text evidence="5">The sequence shown here is derived from an EMBL/GenBank/DDBJ whole genome shotgun (WGS) entry which is preliminary data.</text>
</comment>
<sequence>MAASVPSVQEHTGAFVRPVGLLMAPPRGGGDQGGLAERPTHPKPTGGAAATRLPRRAALMGADTSLEGDGNWNDGNIEEEMGFRRGVEAQIGGVVDMEDDLYMEFEEEEEIKPEPVEKTSWTLLARYMASFKPNTKAMFKYFIDEAWRLRKGIEYSEKGKNYYMFTLFSKGDYDFVMRGGPWIFNQNALLVKGLNDAAQPSEIVLNSVPVWVRIYDVPWGKQTEVWGRRYGDGLGKTLEVDVPATEQDKKEFLRVRVELPYSRRLQTQIVTGVKGKPQEVKVFKLKYERVPYYCSHCGFMGHKKDECEKKRLGAPSMDYEVYELRCSPYKKFEHRTFFAQPASQAAARRELSYSSFGSAESFKRFEQRRPGRTRRDSVTPDYANGRSDTSENAMPPLEEEFAAPQQADAPLHGVPDGGMQEVAPAMQEVESDLAEQVGALVVEQAHDIPVGTHQRGHDASKPIIQFPEEDGQGETRRAGDLDLKLSVTEDMLINMQRLQARRSASASYGTGSFGPRHSDMIPALQGLSSLQVSFGSVNDVSMVPADTILGKRLADEQEVEGGCLELSLGLDYGSKQAGGTPKKGRTQEDQSKPQEQRSVEKFYRRNKKVTSTGHKPTGVPYTYDNKRVGRANEVRVPRSQPRRQYEILWEREHELAERVANAWREAGEKQDLGDIMQSLNSVMDTLQQWSRKKFGNVLREIDKARKKLEMLRINNADQKDIRQVTDHMQELLYREELLWLQRSRITWLKEGDKNTKIFHQKAVWRARRNKIKRLKDSEGVWKDVPTDMELMATTYFQELFTRDHLLNPESLIDLTPEKVTPEMNNILCRDFTDDEISDALFQIGPLKAPGVDGFPARFYQRNWGTIKFEVINAVKLFFATGRMPEGVNDTAIVLIPKTDQPETLKDFRPISLCTVVYKAEVNQAIKIKEVLDTYASSTGQLINPGKCSVMFGDSCPMNRRTEVKEALQITQELFEKKYLGLPTPEGRMHGGKFESLQAKLAKCLVEWDDNHKSQAAKEVLIKSIAQAIPVYVMSVFKLPFGLCDELTKMIRRYWWGAENGKRKTHWLAWDIMLRPKDYGGVGFRDMRLFNQALLARQAWRLIQSPETLCAQLLKAKYYPNGSIMDTVFTGNGSSTWHAIEYGLQLLKKGAIWRVGNGASIRVWRDPWIPRDSGRYPRSAQGRCRFRWVSDFLLPDGQWNEQRLMQYFSQDDVADILKIKTSRRNEDDFIAWYPDKRGMFSVRSAYRMGLGRAMQEQDRGATSSRPDGVRPTWKVVWQCPVPPKVRILAWKICRNAISTQTNLVRRGIATIGTCTICGRADEDTFHVFIQCPHARSLWCAMAEVWDLPPDEKLQPTGPEWLLHLLLNIPAAQRAPTLMALWRIWHAHNELTHDKPCPSIEGSRRFLVSYLNSLMLIKQTPDADVIKGKMVVRPELGFKRADHVGDGRQKVRKKWMRPEPGVAKLNTDGAFARDGAAAGMVLRDHQGDMIFAACRMLRHCSDATEAELLAIEEGLSLALQWTTSKIVVESDCAEAIELIKKSTPNTSAYAFRVSVIRDLIQERDIEIGKVCREANTASHELAKFGKLSWAVAHRVVTRLHLFLPPTAVSLVSPAAPAGRHRVPPPPAPGAAPRRPALLEPPPPPAFL</sequence>
<name>A0AAD8WYR2_LOLMU</name>
<dbReference type="Pfam" id="PF14111">
    <property type="entry name" value="DUF4283"/>
    <property type="match status" value="1"/>
</dbReference>
<feature type="region of interest" description="Disordered" evidence="1">
    <location>
        <begin position="362"/>
        <end position="394"/>
    </location>
</feature>
<dbReference type="PANTHER" id="PTHR33116:SF86">
    <property type="entry name" value="REVERSE TRANSCRIPTASE DOMAIN-CONTAINING PROTEIN"/>
    <property type="match status" value="1"/>
</dbReference>
<dbReference type="SUPFAM" id="SSF53098">
    <property type="entry name" value="Ribonuclease H-like"/>
    <property type="match status" value="1"/>
</dbReference>
<evidence type="ECO:0000259" key="4">
    <source>
        <dbReference type="Pfam" id="PF14111"/>
    </source>
</evidence>
<dbReference type="Pfam" id="PF13456">
    <property type="entry name" value="RVT_3"/>
    <property type="match status" value="1"/>
</dbReference>
<feature type="domain" description="DUF4283" evidence="4">
    <location>
        <begin position="123"/>
        <end position="201"/>
    </location>
</feature>
<dbReference type="InterPro" id="IPR002156">
    <property type="entry name" value="RNaseH_domain"/>
</dbReference>
<accession>A0AAD8WYR2</accession>
<dbReference type="Pfam" id="PF13966">
    <property type="entry name" value="zf-RVT"/>
    <property type="match status" value="1"/>
</dbReference>
<dbReference type="CDD" id="cd06222">
    <property type="entry name" value="RNase_H_like"/>
    <property type="match status" value="1"/>
</dbReference>
<evidence type="ECO:0000313" key="5">
    <source>
        <dbReference type="EMBL" id="KAK1683193.1"/>
    </source>
</evidence>
<feature type="domain" description="RNase H type-1" evidence="2">
    <location>
        <begin position="1464"/>
        <end position="1582"/>
    </location>
</feature>
<feature type="region of interest" description="Disordered" evidence="1">
    <location>
        <begin position="1612"/>
        <end position="1645"/>
    </location>
</feature>
<dbReference type="InterPro" id="IPR012337">
    <property type="entry name" value="RNaseH-like_sf"/>
</dbReference>
<proteinExistence type="predicted"/>
<feature type="region of interest" description="Disordered" evidence="1">
    <location>
        <begin position="20"/>
        <end position="53"/>
    </location>
</feature>
<feature type="compositionally biased region" description="Pro residues" evidence="1">
    <location>
        <begin position="1636"/>
        <end position="1645"/>
    </location>
</feature>
<evidence type="ECO:0000259" key="3">
    <source>
        <dbReference type="Pfam" id="PF13966"/>
    </source>
</evidence>
<reference evidence="5" key="1">
    <citation type="submission" date="2023-07" db="EMBL/GenBank/DDBJ databases">
        <title>A chromosome-level genome assembly of Lolium multiflorum.</title>
        <authorList>
            <person name="Chen Y."/>
            <person name="Copetti D."/>
            <person name="Kolliker R."/>
            <person name="Studer B."/>
        </authorList>
    </citation>
    <scope>NUCLEOTIDE SEQUENCE</scope>
    <source>
        <strain evidence="5">02402/16</strain>
        <tissue evidence="5">Leaf</tissue>
    </source>
</reference>
<feature type="domain" description="Reverse transcriptase zinc-binding" evidence="3">
    <location>
        <begin position="1239"/>
        <end position="1337"/>
    </location>
</feature>
<dbReference type="GO" id="GO:0003676">
    <property type="term" value="F:nucleic acid binding"/>
    <property type="evidence" value="ECO:0007669"/>
    <property type="project" value="InterPro"/>
</dbReference>
<feature type="compositionally biased region" description="Basic and acidic residues" evidence="1">
    <location>
        <begin position="362"/>
        <end position="378"/>
    </location>
</feature>
<evidence type="ECO:0000259" key="2">
    <source>
        <dbReference type="Pfam" id="PF13456"/>
    </source>
</evidence>
<feature type="compositionally biased region" description="Basic and acidic residues" evidence="1">
    <location>
        <begin position="585"/>
        <end position="598"/>
    </location>
</feature>
<keyword evidence="6" id="KW-1185">Reference proteome</keyword>
<dbReference type="InterPro" id="IPR025558">
    <property type="entry name" value="DUF4283"/>
</dbReference>
<dbReference type="Gene3D" id="3.30.420.10">
    <property type="entry name" value="Ribonuclease H-like superfamily/Ribonuclease H"/>
    <property type="match status" value="1"/>
</dbReference>
<dbReference type="InterPro" id="IPR044730">
    <property type="entry name" value="RNase_H-like_dom_plant"/>
</dbReference>
<protein>
    <submittedName>
        <fullName evidence="5">Uncharacterized protein</fullName>
    </submittedName>
</protein>
<evidence type="ECO:0000256" key="1">
    <source>
        <dbReference type="SAM" id="MobiDB-lite"/>
    </source>
</evidence>
<dbReference type="GO" id="GO:0004523">
    <property type="term" value="F:RNA-DNA hybrid ribonuclease activity"/>
    <property type="evidence" value="ECO:0007669"/>
    <property type="project" value="InterPro"/>
</dbReference>
<dbReference type="Proteomes" id="UP001231189">
    <property type="component" value="Unassembled WGS sequence"/>
</dbReference>
<gene>
    <name evidence="5" type="ORF">QYE76_044041</name>
</gene>